<dbReference type="PANTHER" id="PTHR25465">
    <property type="entry name" value="B-BOX DOMAIN CONTAINING"/>
    <property type="match status" value="1"/>
</dbReference>
<reference evidence="5" key="1">
    <citation type="submission" date="2025-08" db="UniProtKB">
        <authorList>
            <consortium name="Ensembl"/>
        </authorList>
    </citation>
    <scope>IDENTIFICATION</scope>
</reference>
<evidence type="ECO:0000256" key="1">
    <source>
        <dbReference type="ARBA" id="ARBA00022723"/>
    </source>
</evidence>
<dbReference type="InterPro" id="IPR013320">
    <property type="entry name" value="ConA-like_dom_sf"/>
</dbReference>
<keyword evidence="1" id="KW-0479">Metal-binding</keyword>
<dbReference type="Pfam" id="PF13765">
    <property type="entry name" value="PRY"/>
    <property type="match status" value="1"/>
</dbReference>
<dbReference type="SMART" id="SM00589">
    <property type="entry name" value="PRY"/>
    <property type="match status" value="1"/>
</dbReference>
<dbReference type="PANTHER" id="PTHR25465:SF5">
    <property type="entry name" value="E3 UBIQUITIN_ISG15 LIGASE TRIM25-RELATED"/>
    <property type="match status" value="1"/>
</dbReference>
<name>A0A3B4BKL5_9GOBI</name>
<evidence type="ECO:0000259" key="4">
    <source>
        <dbReference type="PROSITE" id="PS50188"/>
    </source>
</evidence>
<evidence type="ECO:0000256" key="2">
    <source>
        <dbReference type="ARBA" id="ARBA00022771"/>
    </source>
</evidence>
<evidence type="ECO:0000256" key="3">
    <source>
        <dbReference type="ARBA" id="ARBA00022833"/>
    </source>
</evidence>
<dbReference type="InterPro" id="IPR003879">
    <property type="entry name" value="Butyrophylin_SPRY"/>
</dbReference>
<keyword evidence="6" id="KW-1185">Reference proteome</keyword>
<dbReference type="SUPFAM" id="SSF49899">
    <property type="entry name" value="Concanavalin A-like lectins/glucanases"/>
    <property type="match status" value="1"/>
</dbReference>
<dbReference type="AlphaFoldDB" id="A0A3B4BKL5"/>
<dbReference type="Proteomes" id="UP000261520">
    <property type="component" value="Unplaced"/>
</dbReference>
<dbReference type="PROSITE" id="PS50188">
    <property type="entry name" value="B302_SPRY"/>
    <property type="match status" value="1"/>
</dbReference>
<dbReference type="Gene3D" id="2.60.120.920">
    <property type="match status" value="1"/>
</dbReference>
<accession>A0A3B4BKL5</accession>
<feature type="domain" description="B30.2/SPRY" evidence="4">
    <location>
        <begin position="3"/>
        <end position="197"/>
    </location>
</feature>
<keyword evidence="2" id="KW-0863">Zinc-finger</keyword>
<dbReference type="InterPro" id="IPR001870">
    <property type="entry name" value="B30.2/SPRY"/>
</dbReference>
<dbReference type="InterPro" id="IPR043136">
    <property type="entry name" value="B30.2/SPRY_sf"/>
</dbReference>
<dbReference type="GO" id="GO:0008270">
    <property type="term" value="F:zinc ion binding"/>
    <property type="evidence" value="ECO:0007669"/>
    <property type="project" value="UniProtKB-KW"/>
</dbReference>
<dbReference type="GO" id="GO:0005737">
    <property type="term" value="C:cytoplasm"/>
    <property type="evidence" value="ECO:0007669"/>
    <property type="project" value="UniProtKB-ARBA"/>
</dbReference>
<dbReference type="InterPro" id="IPR051051">
    <property type="entry name" value="E3_ubiq-ligase_TRIM/RNF"/>
</dbReference>
<evidence type="ECO:0000313" key="5">
    <source>
        <dbReference type="Ensembl" id="ENSPMGP00000029306.1"/>
    </source>
</evidence>
<protein>
    <recommendedName>
        <fullName evidence="4">B30.2/SPRY domain-containing protein</fullName>
    </recommendedName>
</protein>
<evidence type="ECO:0000313" key="6">
    <source>
        <dbReference type="Proteomes" id="UP000261520"/>
    </source>
</evidence>
<dbReference type="PRINTS" id="PR01407">
    <property type="entry name" value="BUTYPHLNCDUF"/>
</dbReference>
<proteinExistence type="predicted"/>
<reference evidence="5" key="2">
    <citation type="submission" date="2025-09" db="UniProtKB">
        <authorList>
            <consortium name="Ensembl"/>
        </authorList>
    </citation>
    <scope>IDENTIFICATION</scope>
</reference>
<keyword evidence="3" id="KW-0862">Zinc</keyword>
<organism evidence="5 6">
    <name type="scientific">Periophthalmus magnuspinnatus</name>
    <dbReference type="NCBI Taxonomy" id="409849"/>
    <lineage>
        <taxon>Eukaryota</taxon>
        <taxon>Metazoa</taxon>
        <taxon>Chordata</taxon>
        <taxon>Craniata</taxon>
        <taxon>Vertebrata</taxon>
        <taxon>Euteleostomi</taxon>
        <taxon>Actinopterygii</taxon>
        <taxon>Neopterygii</taxon>
        <taxon>Teleostei</taxon>
        <taxon>Neoteleostei</taxon>
        <taxon>Acanthomorphata</taxon>
        <taxon>Gobiaria</taxon>
        <taxon>Gobiiformes</taxon>
        <taxon>Gobioidei</taxon>
        <taxon>Gobiidae</taxon>
        <taxon>Oxudercinae</taxon>
        <taxon>Periophthalmus</taxon>
    </lineage>
</organism>
<dbReference type="Ensembl" id="ENSPMGT00000031191.1">
    <property type="protein sequence ID" value="ENSPMGP00000029306.1"/>
    <property type="gene ID" value="ENSPMGG00000023576.1"/>
</dbReference>
<dbReference type="InterPro" id="IPR006574">
    <property type="entry name" value="PRY"/>
</dbReference>
<sequence>AAGSSMASSQRSSYVCVSDSCEFSLDPNSAQRRLLLSEDNRTVTRVKEDQNYSLHLDRFRDCYHQVLSSTGLRGRCYWEVEWRGDWVSIAMSYKTIKRRGDVCAFGHNNLSWSVEIDRGECFARYNQKRTKVYDWLSSSGGVSSDRVGVFLDSEAGVSLDVAVVSVRASGHSHRVTETQDTPGCDVPLGTHGFVTFS</sequence>